<protein>
    <submittedName>
        <fullName evidence="1">Uncharacterized protein</fullName>
    </submittedName>
</protein>
<organism evidence="1 2">
    <name type="scientific">Pedobacter ginsengisoli</name>
    <dbReference type="NCBI Taxonomy" id="363852"/>
    <lineage>
        <taxon>Bacteria</taxon>
        <taxon>Pseudomonadati</taxon>
        <taxon>Bacteroidota</taxon>
        <taxon>Sphingobacteriia</taxon>
        <taxon>Sphingobacteriales</taxon>
        <taxon>Sphingobacteriaceae</taxon>
        <taxon>Pedobacter</taxon>
    </lineage>
</organism>
<dbReference type="EMBL" id="CP024091">
    <property type="protein sequence ID" value="ATP54981.1"/>
    <property type="molecule type" value="Genomic_DNA"/>
</dbReference>
<proteinExistence type="predicted"/>
<dbReference type="Pfam" id="PF19781">
    <property type="entry name" value="DUF6266"/>
    <property type="match status" value="1"/>
</dbReference>
<dbReference type="AlphaFoldDB" id="A0A2D1U066"/>
<keyword evidence="2" id="KW-1185">Reference proteome</keyword>
<sequence length="209" mass="23418">MAKIKRGILGSFSGKIGPIVGGSWKGIAYIREVSQKKPKERSKAQIAIQQKMKFINSQLIPFHPYINVGFANNAVQKTEISAAFSLNYHSAFLGSYPNLTIDYSKLILSVGALPMIKNITMELPDNQTLKLTWLQNNIKPASFDDQLMLILYNQELHKADGLIGGFKRTDEKCIFNFNPQFAGKTLQVYVSMVSIDRKRIANSIYLGTL</sequence>
<accession>A0A2D1U066</accession>
<dbReference type="OrthoDB" id="665435at2"/>
<evidence type="ECO:0000313" key="2">
    <source>
        <dbReference type="Proteomes" id="UP000223749"/>
    </source>
</evidence>
<dbReference type="Proteomes" id="UP000223749">
    <property type="component" value="Chromosome"/>
</dbReference>
<dbReference type="RefSeq" id="WP_099436937.1">
    <property type="nucleotide sequence ID" value="NZ_CP024091.1"/>
</dbReference>
<evidence type="ECO:0000313" key="1">
    <source>
        <dbReference type="EMBL" id="ATP54981.1"/>
    </source>
</evidence>
<dbReference type="InterPro" id="IPR046233">
    <property type="entry name" value="DUF6266"/>
</dbReference>
<name>A0A2D1U066_9SPHI</name>
<gene>
    <name evidence="1" type="ORF">CPT03_00100</name>
</gene>
<dbReference type="KEGG" id="pgs:CPT03_00100"/>
<reference evidence="1 2" key="1">
    <citation type="submission" date="2017-10" db="EMBL/GenBank/DDBJ databases">
        <title>Whole genome of Pedobacter ginsengisoli T01R-27 isolated from tomato rhizosphere.</title>
        <authorList>
            <person name="Weon H.-Y."/>
            <person name="Lee S.A."/>
            <person name="Sang M.K."/>
            <person name="Song J."/>
        </authorList>
    </citation>
    <scope>NUCLEOTIDE SEQUENCE [LARGE SCALE GENOMIC DNA]</scope>
    <source>
        <strain evidence="1 2">T01R-27</strain>
    </source>
</reference>